<dbReference type="Proteomes" id="UP001208570">
    <property type="component" value="Unassembled WGS sequence"/>
</dbReference>
<feature type="transmembrane region" description="Helical" evidence="2">
    <location>
        <begin position="51"/>
        <end position="72"/>
    </location>
</feature>
<gene>
    <name evidence="3" type="ORF">LSH36_931g00012</name>
</gene>
<reference evidence="3" key="1">
    <citation type="journal article" date="2023" name="Mol. Biol. Evol.">
        <title>Third-Generation Sequencing Reveals the Adaptive Role of the Epigenome in Three Deep-Sea Polychaetes.</title>
        <authorList>
            <person name="Perez M."/>
            <person name="Aroh O."/>
            <person name="Sun Y."/>
            <person name="Lan Y."/>
            <person name="Juniper S.K."/>
            <person name="Young C.R."/>
            <person name="Angers B."/>
            <person name="Qian P.Y."/>
        </authorList>
    </citation>
    <scope>NUCLEOTIDE SEQUENCE</scope>
    <source>
        <strain evidence="3">P08H-3</strain>
    </source>
</reference>
<evidence type="ECO:0000256" key="1">
    <source>
        <dbReference type="SAM" id="MobiDB-lite"/>
    </source>
</evidence>
<proteinExistence type="predicted"/>
<feature type="transmembrane region" description="Helical" evidence="2">
    <location>
        <begin position="84"/>
        <end position="104"/>
    </location>
</feature>
<protein>
    <recommendedName>
        <fullName evidence="5">Molybdate-anion transporter</fullName>
    </recommendedName>
</protein>
<dbReference type="InterPro" id="IPR036259">
    <property type="entry name" value="MFS_trans_sf"/>
</dbReference>
<keyword evidence="4" id="KW-1185">Reference proteome</keyword>
<feature type="compositionally biased region" description="Basic and acidic residues" evidence="1">
    <location>
        <begin position="517"/>
        <end position="527"/>
    </location>
</feature>
<evidence type="ECO:0000313" key="3">
    <source>
        <dbReference type="EMBL" id="KAK2142633.1"/>
    </source>
</evidence>
<dbReference type="AlphaFoldDB" id="A0AAD9IYD8"/>
<keyword evidence="2" id="KW-0472">Membrane</keyword>
<dbReference type="PANTHER" id="PTHR23516">
    <property type="entry name" value="SAM (S-ADENOSYL METHIONINE) TRANSPORTER"/>
    <property type="match status" value="1"/>
</dbReference>
<evidence type="ECO:0008006" key="5">
    <source>
        <dbReference type="Google" id="ProtNLM"/>
    </source>
</evidence>
<keyword evidence="2" id="KW-0812">Transmembrane</keyword>
<evidence type="ECO:0000256" key="2">
    <source>
        <dbReference type="SAM" id="Phobius"/>
    </source>
</evidence>
<name>A0AAD9IYD8_9ANNE</name>
<sequence>MLDFLHLAEMDSFVIGFWIVSALCAVLYLYTRTKVTTPPDANFRSFQRTYLLVYLFAMAGDWLQGPYVYALYQSYNMSTHDIEVLFVAGFGSSMIFGTIIGSFADKYGRRANCILYGIAYGLSCITKHFNNFWILMVGRLLGGIATSILYSAFESWLIYEHNKRGFDQDLLGTIFSHAVLGNSLVAITSGLIAQQFADIWGFVAPFDVSLTLMVIMIVVIMFTWVENYGDQTTNTFRSLKDATSAIMTDHKILCLGLIQSLFEGSMFMFVLEWTPALSPPKPSDFMMSKKSLKGELEHGRKTIPHGYVFAGFMVAIMIGSSLFKLLSKSHLPESFMRGVLFVAACTLIIPVLYPGNQMLIFVGFLVFEVCVGIFWPSLSTMRGKYVPEATRATIMNIFRIPLNLIVVIILTQNLPLHVVFECCTVFLIVATLCQQWLLFDNFVDVPPYQSLERFGYNRHGHDYVFEYVFFEFTNQKWVPQSLVRAKFIGCSVQRMSKSAVGDTENNKNGLPAAPAARDPDPEEKQPLIEDVSI</sequence>
<feature type="region of interest" description="Disordered" evidence="1">
    <location>
        <begin position="499"/>
        <end position="533"/>
    </location>
</feature>
<dbReference type="Pfam" id="PF05631">
    <property type="entry name" value="MFS_5"/>
    <property type="match status" value="1"/>
</dbReference>
<dbReference type="CDD" id="cd17487">
    <property type="entry name" value="MFS_MFSD5_like"/>
    <property type="match status" value="1"/>
</dbReference>
<keyword evidence="2" id="KW-1133">Transmembrane helix</keyword>
<feature type="transmembrane region" description="Helical" evidence="2">
    <location>
        <begin position="359"/>
        <end position="378"/>
    </location>
</feature>
<feature type="transmembrane region" description="Helical" evidence="2">
    <location>
        <begin position="113"/>
        <end position="134"/>
    </location>
</feature>
<organism evidence="3 4">
    <name type="scientific">Paralvinella palmiformis</name>
    <dbReference type="NCBI Taxonomy" id="53620"/>
    <lineage>
        <taxon>Eukaryota</taxon>
        <taxon>Metazoa</taxon>
        <taxon>Spiralia</taxon>
        <taxon>Lophotrochozoa</taxon>
        <taxon>Annelida</taxon>
        <taxon>Polychaeta</taxon>
        <taxon>Sedentaria</taxon>
        <taxon>Canalipalpata</taxon>
        <taxon>Terebellida</taxon>
        <taxon>Terebelliformia</taxon>
        <taxon>Alvinellidae</taxon>
        <taxon>Paralvinella</taxon>
    </lineage>
</organism>
<comment type="caution">
    <text evidence="3">The sequence shown here is derived from an EMBL/GenBank/DDBJ whole genome shotgun (WGS) entry which is preliminary data.</text>
</comment>
<dbReference type="Gene3D" id="1.20.1250.20">
    <property type="entry name" value="MFS general substrate transporter like domains"/>
    <property type="match status" value="1"/>
</dbReference>
<dbReference type="EMBL" id="JAODUP010000931">
    <property type="protein sequence ID" value="KAK2142633.1"/>
    <property type="molecule type" value="Genomic_DNA"/>
</dbReference>
<dbReference type="InterPro" id="IPR008509">
    <property type="entry name" value="MOT2/MFSD5"/>
</dbReference>
<feature type="transmembrane region" description="Helical" evidence="2">
    <location>
        <begin position="171"/>
        <end position="193"/>
    </location>
</feature>
<evidence type="ECO:0000313" key="4">
    <source>
        <dbReference type="Proteomes" id="UP001208570"/>
    </source>
</evidence>
<dbReference type="GO" id="GO:0015098">
    <property type="term" value="F:molybdate ion transmembrane transporter activity"/>
    <property type="evidence" value="ECO:0007669"/>
    <property type="project" value="InterPro"/>
</dbReference>
<accession>A0AAD9IYD8</accession>
<dbReference type="SUPFAM" id="SSF103473">
    <property type="entry name" value="MFS general substrate transporter"/>
    <property type="match status" value="1"/>
</dbReference>
<feature type="transmembrane region" description="Helical" evidence="2">
    <location>
        <begin position="252"/>
        <end position="271"/>
    </location>
</feature>
<feature type="transmembrane region" description="Helical" evidence="2">
    <location>
        <begin position="199"/>
        <end position="225"/>
    </location>
</feature>
<feature type="transmembrane region" description="Helical" evidence="2">
    <location>
        <begin position="335"/>
        <end position="353"/>
    </location>
</feature>
<feature type="transmembrane region" description="Helical" evidence="2">
    <location>
        <begin position="306"/>
        <end position="323"/>
    </location>
</feature>
<dbReference type="GO" id="GO:0016020">
    <property type="term" value="C:membrane"/>
    <property type="evidence" value="ECO:0007669"/>
    <property type="project" value="InterPro"/>
</dbReference>
<dbReference type="PANTHER" id="PTHR23516:SF23">
    <property type="entry name" value="MOLYBDATE-ANION TRANSPORTER"/>
    <property type="match status" value="1"/>
</dbReference>
<feature type="transmembrane region" description="Helical" evidence="2">
    <location>
        <begin position="140"/>
        <end position="159"/>
    </location>
</feature>
<feature type="transmembrane region" description="Helical" evidence="2">
    <location>
        <begin position="12"/>
        <end position="30"/>
    </location>
</feature>